<reference evidence="2" key="5">
    <citation type="submission" date="2024-05" db="EMBL/GenBank/DDBJ databases">
        <authorList>
            <person name="Sun Q."/>
            <person name="Zhou Y."/>
        </authorList>
    </citation>
    <scope>NUCLEOTIDE SEQUENCE</scope>
    <source>
        <strain evidence="2">CGMCC 1.12707</strain>
    </source>
</reference>
<accession>A0A1M6Y1S8</accession>
<organism evidence="3 4">
    <name type="scientific">Chishuiella changwenlii</name>
    <dbReference type="NCBI Taxonomy" id="1434701"/>
    <lineage>
        <taxon>Bacteria</taxon>
        <taxon>Pseudomonadati</taxon>
        <taxon>Bacteroidota</taxon>
        <taxon>Flavobacteriia</taxon>
        <taxon>Flavobacteriales</taxon>
        <taxon>Weeksellaceae</taxon>
        <taxon>Chishuiella</taxon>
    </lineage>
</organism>
<evidence type="ECO:0000313" key="3">
    <source>
        <dbReference type="EMBL" id="SHL12146.1"/>
    </source>
</evidence>
<reference evidence="5" key="4">
    <citation type="journal article" date="2019" name="Int. J. Syst. Evol. Microbiol.">
        <title>The Global Catalogue of Microorganisms (GCM) 10K type strain sequencing project: providing services to taxonomists for standard genome sequencing and annotation.</title>
        <authorList>
            <consortium name="The Broad Institute Genomics Platform"/>
            <consortium name="The Broad Institute Genome Sequencing Center for Infectious Disease"/>
            <person name="Wu L."/>
            <person name="Ma J."/>
        </authorList>
    </citation>
    <scope>NUCLEOTIDE SEQUENCE [LARGE SCALE GENOMIC DNA]</scope>
    <source>
        <strain evidence="5">CGMCC 1.12707</strain>
    </source>
</reference>
<dbReference type="AlphaFoldDB" id="A0A1M6Y1S8"/>
<dbReference type="RefSeq" id="WP_229731796.1">
    <property type="nucleotide sequence ID" value="NZ_BMFL01000005.1"/>
</dbReference>
<reference evidence="3" key="2">
    <citation type="submission" date="2016-11" db="EMBL/GenBank/DDBJ databases">
        <authorList>
            <person name="Jaros S."/>
            <person name="Januszkiewicz K."/>
            <person name="Wedrychowicz H."/>
        </authorList>
    </citation>
    <scope>NUCLEOTIDE SEQUENCE [LARGE SCALE GENOMIC DNA]</scope>
    <source>
        <strain evidence="3">DSM 27989</strain>
    </source>
</reference>
<dbReference type="EMBL" id="BMFL01000005">
    <property type="protein sequence ID" value="GGE93807.1"/>
    <property type="molecule type" value="Genomic_DNA"/>
</dbReference>
<evidence type="ECO:0000256" key="1">
    <source>
        <dbReference type="SAM" id="Phobius"/>
    </source>
</evidence>
<dbReference type="Proteomes" id="UP000184120">
    <property type="component" value="Unassembled WGS sequence"/>
</dbReference>
<proteinExistence type="predicted"/>
<feature type="transmembrane region" description="Helical" evidence="1">
    <location>
        <begin position="207"/>
        <end position="228"/>
    </location>
</feature>
<dbReference type="PROSITE" id="PS51257">
    <property type="entry name" value="PROKAR_LIPOPROTEIN"/>
    <property type="match status" value="1"/>
</dbReference>
<evidence type="ECO:0000313" key="5">
    <source>
        <dbReference type="Proteomes" id="UP000650994"/>
    </source>
</evidence>
<dbReference type="EMBL" id="FRBH01000006">
    <property type="protein sequence ID" value="SHL12146.1"/>
    <property type="molecule type" value="Genomic_DNA"/>
</dbReference>
<feature type="transmembrane region" description="Helical" evidence="1">
    <location>
        <begin position="355"/>
        <end position="376"/>
    </location>
</feature>
<dbReference type="STRING" id="1434701.SAMN05443634_10650"/>
<dbReference type="PANTHER" id="PTHR34219:SF3">
    <property type="entry name" value="BLL7967 PROTEIN"/>
    <property type="match status" value="1"/>
</dbReference>
<keyword evidence="5" id="KW-1185">Reference proteome</keyword>
<sequence>MIKKSVLWLHKWLGLIIGLIIFIISVTGCIYVFYDDLKTTIYPERYSIQDRVMPASMQALPLTELITIANNHLPKNEKITRVDLYPAKNRTWVFRANKTDKSKILYNEYTVYYKRVFINPYNGKVQFVENTKYEFFQVLLQLHQTLLLGSKVGKTIVSVSTILFMILTISGVVLWWPKKWKKKLVKKAIWVDFSVKWKRLVYDLHNVLGFQTFLLALIIAYTGLIFAFPGLKKSTIQFFNTVSISSKNNNSVQSSDKIILQPSNILNQSLTYALSKHPTADMMSIRLRDEEEKEQDVQVRLEKGKTSVFKWYYFDKSSGELTNLKSSKDQNLGNQIADMNYDLHTGGIWGYPTKILAFIVSFICASLPVTGAIVWWNKRPKKKKKKIII</sequence>
<feature type="transmembrane region" description="Helical" evidence="1">
    <location>
        <begin position="156"/>
        <end position="177"/>
    </location>
</feature>
<feature type="transmembrane region" description="Helical" evidence="1">
    <location>
        <begin position="12"/>
        <end position="34"/>
    </location>
</feature>
<gene>
    <name evidence="2" type="ORF">GCM10010984_09310</name>
    <name evidence="3" type="ORF">SAMN05443634_10650</name>
</gene>
<dbReference type="PANTHER" id="PTHR34219">
    <property type="entry name" value="IRON-REGULATED INNER MEMBRANE PROTEIN-RELATED"/>
    <property type="match status" value="1"/>
</dbReference>
<evidence type="ECO:0000313" key="4">
    <source>
        <dbReference type="Proteomes" id="UP000184120"/>
    </source>
</evidence>
<name>A0A1M6Y1S8_9FLAO</name>
<evidence type="ECO:0000313" key="2">
    <source>
        <dbReference type="EMBL" id="GGE93807.1"/>
    </source>
</evidence>
<dbReference type="Pfam" id="PF03929">
    <property type="entry name" value="PepSY_TM"/>
    <property type="match status" value="1"/>
</dbReference>
<keyword evidence="1" id="KW-1133">Transmembrane helix</keyword>
<keyword evidence="1" id="KW-0472">Membrane</keyword>
<reference evidence="2" key="1">
    <citation type="journal article" date="2014" name="Int. J. Syst. Evol. Microbiol.">
        <title>Complete genome of a new Firmicutes species belonging to the dominant human colonic microbiota ('Ruminococcus bicirculans') reveals two chromosomes and a selective capacity to utilize plant glucans.</title>
        <authorList>
            <consortium name="NISC Comparative Sequencing Program"/>
            <person name="Wegmann U."/>
            <person name="Louis P."/>
            <person name="Goesmann A."/>
            <person name="Henrissat B."/>
            <person name="Duncan S.H."/>
            <person name="Flint H.J."/>
        </authorList>
    </citation>
    <scope>NUCLEOTIDE SEQUENCE</scope>
    <source>
        <strain evidence="2">CGMCC 1.12707</strain>
    </source>
</reference>
<dbReference type="InterPro" id="IPR005625">
    <property type="entry name" value="PepSY-ass_TM"/>
</dbReference>
<keyword evidence="1" id="KW-0812">Transmembrane</keyword>
<dbReference type="Proteomes" id="UP000650994">
    <property type="component" value="Unassembled WGS sequence"/>
</dbReference>
<protein>
    <submittedName>
        <fullName evidence="2 3">Membrane protein</fullName>
    </submittedName>
</protein>
<reference evidence="4" key="3">
    <citation type="submission" date="2016-11" db="EMBL/GenBank/DDBJ databases">
        <authorList>
            <person name="Varghese N."/>
            <person name="Submissions S."/>
        </authorList>
    </citation>
    <scope>NUCLEOTIDE SEQUENCE [LARGE SCALE GENOMIC DNA]</scope>
    <source>
        <strain evidence="4">DSM 27989</strain>
    </source>
</reference>